<dbReference type="GeneID" id="34610062"/>
<protein>
    <submittedName>
        <fullName evidence="2">Uncharacterized protein</fullName>
    </submittedName>
</protein>
<evidence type="ECO:0000256" key="1">
    <source>
        <dbReference type="SAM" id="MobiDB-lite"/>
    </source>
</evidence>
<dbReference type="Proteomes" id="UP000184188">
    <property type="component" value="Unassembled WGS sequence"/>
</dbReference>
<dbReference type="AlphaFoldDB" id="A0A1L9SBX1"/>
<reference evidence="3" key="1">
    <citation type="journal article" date="2017" name="Genome Biol.">
        <title>Comparative genomics reveals high biological diversity and specific adaptations in the industrially and medically important fungal genus Aspergillus.</title>
        <authorList>
            <person name="de Vries R.P."/>
            <person name="Riley R."/>
            <person name="Wiebenga A."/>
            <person name="Aguilar-Osorio G."/>
            <person name="Amillis S."/>
            <person name="Uchima C.A."/>
            <person name="Anderluh G."/>
            <person name="Asadollahi M."/>
            <person name="Askin M."/>
            <person name="Barry K."/>
            <person name="Battaglia E."/>
            <person name="Bayram O."/>
            <person name="Benocci T."/>
            <person name="Braus-Stromeyer S.A."/>
            <person name="Caldana C."/>
            <person name="Canovas D."/>
            <person name="Cerqueira G.C."/>
            <person name="Chen F."/>
            <person name="Chen W."/>
            <person name="Choi C."/>
            <person name="Clum A."/>
            <person name="Dos Santos R.A."/>
            <person name="Damasio A.R."/>
            <person name="Diallinas G."/>
            <person name="Emri T."/>
            <person name="Fekete E."/>
            <person name="Flipphi M."/>
            <person name="Freyberg S."/>
            <person name="Gallo A."/>
            <person name="Gournas C."/>
            <person name="Habgood R."/>
            <person name="Hainaut M."/>
            <person name="Harispe M.L."/>
            <person name="Henrissat B."/>
            <person name="Hilden K.S."/>
            <person name="Hope R."/>
            <person name="Hossain A."/>
            <person name="Karabika E."/>
            <person name="Karaffa L."/>
            <person name="Karanyi Z."/>
            <person name="Krasevec N."/>
            <person name="Kuo A."/>
            <person name="Kusch H."/>
            <person name="LaButti K."/>
            <person name="Lagendijk E.L."/>
            <person name="Lapidus A."/>
            <person name="Levasseur A."/>
            <person name="Lindquist E."/>
            <person name="Lipzen A."/>
            <person name="Logrieco A.F."/>
            <person name="MacCabe A."/>
            <person name="Maekelae M.R."/>
            <person name="Malavazi I."/>
            <person name="Melin P."/>
            <person name="Meyer V."/>
            <person name="Mielnichuk N."/>
            <person name="Miskei M."/>
            <person name="Molnar A.P."/>
            <person name="Mule G."/>
            <person name="Ngan C.Y."/>
            <person name="Orejas M."/>
            <person name="Orosz E."/>
            <person name="Ouedraogo J.P."/>
            <person name="Overkamp K.M."/>
            <person name="Park H.-S."/>
            <person name="Perrone G."/>
            <person name="Piumi F."/>
            <person name="Punt P.J."/>
            <person name="Ram A.F."/>
            <person name="Ramon A."/>
            <person name="Rauscher S."/>
            <person name="Record E."/>
            <person name="Riano-Pachon D.M."/>
            <person name="Robert V."/>
            <person name="Roehrig J."/>
            <person name="Ruller R."/>
            <person name="Salamov A."/>
            <person name="Salih N.S."/>
            <person name="Samson R.A."/>
            <person name="Sandor E."/>
            <person name="Sanguinetti M."/>
            <person name="Schuetze T."/>
            <person name="Sepcic K."/>
            <person name="Shelest E."/>
            <person name="Sherlock G."/>
            <person name="Sophianopoulou V."/>
            <person name="Squina F.M."/>
            <person name="Sun H."/>
            <person name="Susca A."/>
            <person name="Todd R.B."/>
            <person name="Tsang A."/>
            <person name="Unkles S.E."/>
            <person name="van de Wiele N."/>
            <person name="van Rossen-Uffink D."/>
            <person name="Oliveira J.V."/>
            <person name="Vesth T.C."/>
            <person name="Visser J."/>
            <person name="Yu J.-H."/>
            <person name="Zhou M."/>
            <person name="Andersen M.R."/>
            <person name="Archer D.B."/>
            <person name="Baker S.E."/>
            <person name="Benoit I."/>
            <person name="Brakhage A.A."/>
            <person name="Braus G.H."/>
            <person name="Fischer R."/>
            <person name="Frisvad J.C."/>
            <person name="Goldman G.H."/>
            <person name="Houbraken J."/>
            <person name="Oakley B."/>
            <person name="Pocsi I."/>
            <person name="Scazzocchio C."/>
            <person name="Seiboth B."/>
            <person name="vanKuyk P.A."/>
            <person name="Wortman J."/>
            <person name="Dyer P.S."/>
            <person name="Grigoriev I.V."/>
        </authorList>
    </citation>
    <scope>NUCLEOTIDE SEQUENCE [LARGE SCALE GENOMIC DNA]</scope>
    <source>
        <strain evidence="3">CBS 506.65</strain>
    </source>
</reference>
<sequence>MPQHNTLSPLPTNSTITTAAAAAAASQHSSLSDLNEQGLESDYVSLWGLPRATQSGKLQHRRGKRRGGIRFCGQWGERVESGSDHHRRGHRGVCLHNEYGANTSCDHTVVILTKRQIVTVAVMFFFIRKRKWDRIRRHERQLLALETGPSHYRSKMSEHSDKYATPRPSYNTARSVDQPPPYGGWARYDPSRYQQERFMGHGQNRLSRKLSFFRQSRMAESRPLSYRPSDDSQINVRPLVVDTSVAGNPRPSIQLEPPPPAAVKGGSKPARKAKPVLSPLITAF</sequence>
<dbReference type="VEuPathDB" id="FungiDB:ASPZODRAFT_134669"/>
<dbReference type="OrthoDB" id="4509022at2759"/>
<dbReference type="RefSeq" id="XP_022579097.1">
    <property type="nucleotide sequence ID" value="XM_022723597.1"/>
</dbReference>
<accession>A0A1L9SBX1</accession>
<feature type="region of interest" description="Disordered" evidence="1">
    <location>
        <begin position="244"/>
        <end position="284"/>
    </location>
</feature>
<proteinExistence type="predicted"/>
<name>A0A1L9SBX1_9EURO</name>
<gene>
    <name evidence="2" type="ORF">ASPZODRAFT_134669</name>
</gene>
<organism evidence="2 3">
    <name type="scientific">Penicilliopsis zonata CBS 506.65</name>
    <dbReference type="NCBI Taxonomy" id="1073090"/>
    <lineage>
        <taxon>Eukaryota</taxon>
        <taxon>Fungi</taxon>
        <taxon>Dikarya</taxon>
        <taxon>Ascomycota</taxon>
        <taxon>Pezizomycotina</taxon>
        <taxon>Eurotiomycetes</taxon>
        <taxon>Eurotiomycetidae</taxon>
        <taxon>Eurotiales</taxon>
        <taxon>Aspergillaceae</taxon>
        <taxon>Penicilliopsis</taxon>
    </lineage>
</organism>
<keyword evidence="3" id="KW-1185">Reference proteome</keyword>
<dbReference type="EMBL" id="KV878347">
    <property type="protein sequence ID" value="OJJ44587.1"/>
    <property type="molecule type" value="Genomic_DNA"/>
</dbReference>
<feature type="region of interest" description="Disordered" evidence="1">
    <location>
        <begin position="153"/>
        <end position="184"/>
    </location>
</feature>
<evidence type="ECO:0000313" key="2">
    <source>
        <dbReference type="EMBL" id="OJJ44587.1"/>
    </source>
</evidence>
<evidence type="ECO:0000313" key="3">
    <source>
        <dbReference type="Proteomes" id="UP000184188"/>
    </source>
</evidence>
<feature type="compositionally biased region" description="Basic and acidic residues" evidence="1">
    <location>
        <begin position="155"/>
        <end position="164"/>
    </location>
</feature>